<organism evidence="2 3">
    <name type="scientific">Staurois parvus</name>
    <dbReference type="NCBI Taxonomy" id="386267"/>
    <lineage>
        <taxon>Eukaryota</taxon>
        <taxon>Metazoa</taxon>
        <taxon>Chordata</taxon>
        <taxon>Craniata</taxon>
        <taxon>Vertebrata</taxon>
        <taxon>Euteleostomi</taxon>
        <taxon>Amphibia</taxon>
        <taxon>Batrachia</taxon>
        <taxon>Anura</taxon>
        <taxon>Neobatrachia</taxon>
        <taxon>Ranoidea</taxon>
        <taxon>Ranidae</taxon>
        <taxon>Staurois</taxon>
    </lineage>
</organism>
<protein>
    <submittedName>
        <fullName evidence="2">Uncharacterized protein</fullName>
    </submittedName>
</protein>
<feature type="transmembrane region" description="Helical" evidence="1">
    <location>
        <begin position="53"/>
        <end position="75"/>
    </location>
</feature>
<keyword evidence="1" id="KW-0472">Membrane</keyword>
<keyword evidence="1" id="KW-0812">Transmembrane</keyword>
<gene>
    <name evidence="2" type="ORF">SPARVUS_LOCUS6911064</name>
</gene>
<comment type="caution">
    <text evidence="2">The sequence shown here is derived from an EMBL/GenBank/DDBJ whole genome shotgun (WGS) entry which is preliminary data.</text>
</comment>
<sequence>VDILTLGGTDLVSLTSPVTPIQRSVLKEHCTNGTGQEGVNMRGDQKVNCVLGVFYYGAVSVCFTVITLLWLAVLCKAIQSSMSMLTGERPVLFPHG</sequence>
<name>A0ABN9D9V2_9NEOB</name>
<reference evidence="2" key="1">
    <citation type="submission" date="2023-05" db="EMBL/GenBank/DDBJ databases">
        <authorList>
            <person name="Stuckert A."/>
        </authorList>
    </citation>
    <scope>NUCLEOTIDE SEQUENCE</scope>
</reference>
<evidence type="ECO:0000256" key="1">
    <source>
        <dbReference type="SAM" id="Phobius"/>
    </source>
</evidence>
<dbReference type="EMBL" id="CATNWA010014234">
    <property type="protein sequence ID" value="CAI9569345.1"/>
    <property type="molecule type" value="Genomic_DNA"/>
</dbReference>
<dbReference type="Proteomes" id="UP001162483">
    <property type="component" value="Unassembled WGS sequence"/>
</dbReference>
<accession>A0ABN9D9V2</accession>
<feature type="non-terminal residue" evidence="2">
    <location>
        <position position="96"/>
    </location>
</feature>
<evidence type="ECO:0000313" key="3">
    <source>
        <dbReference type="Proteomes" id="UP001162483"/>
    </source>
</evidence>
<feature type="non-terminal residue" evidence="2">
    <location>
        <position position="1"/>
    </location>
</feature>
<proteinExistence type="predicted"/>
<keyword evidence="1" id="KW-1133">Transmembrane helix</keyword>
<keyword evidence="3" id="KW-1185">Reference proteome</keyword>
<evidence type="ECO:0000313" key="2">
    <source>
        <dbReference type="EMBL" id="CAI9569345.1"/>
    </source>
</evidence>